<feature type="region of interest" description="Disordered" evidence="1">
    <location>
        <begin position="1"/>
        <end position="103"/>
    </location>
</feature>
<feature type="region of interest" description="Disordered" evidence="1">
    <location>
        <begin position="287"/>
        <end position="349"/>
    </location>
</feature>
<dbReference type="AlphaFoldDB" id="A0A166UEY7"/>
<dbReference type="GO" id="GO:0017025">
    <property type="term" value="F:TBP-class protein binding"/>
    <property type="evidence" value="ECO:0007669"/>
    <property type="project" value="TreeGrafter"/>
</dbReference>
<sequence length="481" mass="54007">MQPGLKAKSCRLQSFARGKSDSNAHYNTSAERPPQAEPGKRSATPNADVYVPNRQEIAASARLPVPETDPRPLSSPGRIKSELVGKLQEAEPLARRERFSSSRLAPGKAHLDITESHHDVFGGSQLGEGFMNSGLTSPANDLEAFVDRKPQRFPERQGQRLHREKMTEQVSHFVPLNFALSEDGRMSVVPTVHRYQSSHIKDGFNSGDVPYGPKPSHVPVTAQTHPKSVAQGPAKLPMRGVRISRAQSLQSRALTALEPDFKPQLTDIVDESWEVGSERRAEEAVLIEDSDDESSLFDRHDGRLATPKAKRQLGLGGRRTRTTAKPDLSVRADPMKDRKKRRQSLDYNDKMLSSMTSRDLQDEPFDVVPPLQGSGGHDASDSKLTTRLEQLQQHSEAEQHQFFANMSMEEWHDSGDWFADQFSDIMKRLQAARRKKRETIQAFETEAFQREEVIRSRVDAIDRKLQKMKQDGQRVVGDKAL</sequence>
<dbReference type="InterPro" id="IPR053029">
    <property type="entry name" value="RNA_pol_I-specific_init_factor"/>
</dbReference>
<dbReference type="OrthoDB" id="5346740at2759"/>
<evidence type="ECO:0000313" key="4">
    <source>
        <dbReference type="Proteomes" id="UP000078544"/>
    </source>
</evidence>
<proteinExistence type="predicted"/>
<dbReference type="GO" id="GO:0042790">
    <property type="term" value="P:nucleolar large rRNA transcription by RNA polymerase I"/>
    <property type="evidence" value="ECO:0007669"/>
    <property type="project" value="TreeGrafter"/>
</dbReference>
<dbReference type="Proteomes" id="UP000078544">
    <property type="component" value="Unassembled WGS sequence"/>
</dbReference>
<evidence type="ECO:0000256" key="1">
    <source>
        <dbReference type="SAM" id="MobiDB-lite"/>
    </source>
</evidence>
<dbReference type="GO" id="GO:0070860">
    <property type="term" value="C:RNA polymerase I core factor complex"/>
    <property type="evidence" value="ECO:0007669"/>
    <property type="project" value="TreeGrafter"/>
</dbReference>
<dbReference type="InterPro" id="IPR029178">
    <property type="entry name" value="Ecm11_C"/>
</dbReference>
<reference evidence="3 4" key="1">
    <citation type="journal article" date="2016" name="Genome Biol. Evol.">
        <title>Divergent and convergent evolution of fungal pathogenicity.</title>
        <authorList>
            <person name="Shang Y."/>
            <person name="Xiao G."/>
            <person name="Zheng P."/>
            <person name="Cen K."/>
            <person name="Zhan S."/>
            <person name="Wang C."/>
        </authorList>
    </citation>
    <scope>NUCLEOTIDE SEQUENCE [LARGE SCALE GENOMIC DNA]</scope>
    <source>
        <strain evidence="3 4">RCEF 2490</strain>
    </source>
</reference>
<name>A0A166UEY7_9HYPO</name>
<accession>A0A166UEY7</accession>
<dbReference type="Pfam" id="PF15463">
    <property type="entry name" value="ECM11"/>
    <property type="match status" value="1"/>
</dbReference>
<keyword evidence="4" id="KW-1185">Reference proteome</keyword>
<dbReference type="EMBL" id="AZGY01000002">
    <property type="protein sequence ID" value="OAA32421.1"/>
    <property type="molecule type" value="Genomic_DNA"/>
</dbReference>
<comment type="caution">
    <text evidence="3">The sequence shown here is derived from an EMBL/GenBank/DDBJ whole genome shotgun (WGS) entry which is preliminary data.</text>
</comment>
<feature type="compositionally biased region" description="Polar residues" evidence="1">
    <location>
        <begin position="21"/>
        <end position="30"/>
    </location>
</feature>
<dbReference type="STRING" id="1081109.A0A166UEY7"/>
<gene>
    <name evidence="3" type="ORF">AAL_01753</name>
</gene>
<protein>
    <recommendedName>
        <fullName evidence="2">Extracellular mutant protein 11 C-terminal domain-containing protein</fullName>
    </recommendedName>
</protein>
<evidence type="ECO:0000259" key="2">
    <source>
        <dbReference type="Pfam" id="PF15463"/>
    </source>
</evidence>
<evidence type="ECO:0000313" key="3">
    <source>
        <dbReference type="EMBL" id="OAA32421.1"/>
    </source>
</evidence>
<organism evidence="3 4">
    <name type="scientific">Moelleriella libera RCEF 2490</name>
    <dbReference type="NCBI Taxonomy" id="1081109"/>
    <lineage>
        <taxon>Eukaryota</taxon>
        <taxon>Fungi</taxon>
        <taxon>Dikarya</taxon>
        <taxon>Ascomycota</taxon>
        <taxon>Pezizomycotina</taxon>
        <taxon>Sordariomycetes</taxon>
        <taxon>Hypocreomycetidae</taxon>
        <taxon>Hypocreales</taxon>
        <taxon>Clavicipitaceae</taxon>
        <taxon>Moelleriella</taxon>
    </lineage>
</organism>
<dbReference type="PANTHER" id="PTHR28244">
    <property type="entry name" value="RNA POLYMERASE I-SPECIFIC TRANSCRIPTION INITIATION FACTOR RRN11"/>
    <property type="match status" value="1"/>
</dbReference>
<feature type="domain" description="Extracellular mutant protein 11 C-terminal" evidence="2">
    <location>
        <begin position="346"/>
        <end position="475"/>
    </location>
</feature>
<dbReference type="GO" id="GO:0001164">
    <property type="term" value="F:RNA polymerase I core promoter sequence-specific DNA binding"/>
    <property type="evidence" value="ECO:0007669"/>
    <property type="project" value="TreeGrafter"/>
</dbReference>
<feature type="compositionally biased region" description="Basic and acidic residues" evidence="1">
    <location>
        <begin position="79"/>
        <end position="100"/>
    </location>
</feature>
<dbReference type="PANTHER" id="PTHR28244:SF1">
    <property type="entry name" value="RNA POLYMERASE I-SPECIFIC TRANSCRIPTION INITIATION FACTOR RRN11"/>
    <property type="match status" value="1"/>
</dbReference>